<dbReference type="InterPro" id="IPR016983">
    <property type="entry name" value="UCP031804"/>
</dbReference>
<dbReference type="GO" id="GO:0012505">
    <property type="term" value="C:endomembrane system"/>
    <property type="evidence" value="ECO:0007669"/>
    <property type="project" value="UniProtKB-SubCell"/>
</dbReference>
<proteinExistence type="predicted"/>
<feature type="domain" description="DUF1232" evidence="5">
    <location>
        <begin position="62"/>
        <end position="97"/>
    </location>
</feature>
<dbReference type="AlphaFoldDB" id="G7VWK3"/>
<keyword evidence="4" id="KW-0472">Membrane</keyword>
<dbReference type="HOGENOM" id="CLU_133088_1_0_9"/>
<evidence type="ECO:0000256" key="3">
    <source>
        <dbReference type="ARBA" id="ARBA00022989"/>
    </source>
</evidence>
<reference evidence="7" key="1">
    <citation type="submission" date="2011-11" db="EMBL/GenBank/DDBJ databases">
        <title>Complete sequence of Paenibacillus terrae HPL-003.</title>
        <authorList>
            <person name="Shin S.H."/>
            <person name="Kim S."/>
            <person name="Kim J.Y."/>
        </authorList>
    </citation>
    <scope>NUCLEOTIDE SEQUENCE [LARGE SCALE GENOMIC DNA]</scope>
    <source>
        <strain evidence="7">HPL-003</strain>
    </source>
</reference>
<gene>
    <name evidence="6" type="ordered locus">HPL003_01420</name>
</gene>
<comment type="subcellular location">
    <subcellularLocation>
        <location evidence="1">Endomembrane system</location>
        <topology evidence="1">Multi-pass membrane protein</topology>
    </subcellularLocation>
</comment>
<protein>
    <recommendedName>
        <fullName evidence="5">DUF1232 domain-containing protein</fullName>
    </recommendedName>
</protein>
<reference evidence="6 7" key="3">
    <citation type="journal article" date="2012" name="J. Bacteriol.">
        <title>Genome Sequence of Paenibacillus terrae HPL-003, a Xylanase-Producing Bacterium Isolated from Soil Found in Forest Residue.</title>
        <authorList>
            <person name="Shin S.H."/>
            <person name="Kim S."/>
            <person name="Kim J.Y."/>
            <person name="Song H.Y."/>
            <person name="Cho S.J."/>
            <person name="Kim D.R."/>
            <person name="Lee K.I."/>
            <person name="Lim H.K."/>
            <person name="Park N.J."/>
            <person name="Hwang I.T."/>
            <person name="Yang K.S."/>
        </authorList>
    </citation>
    <scope>NUCLEOTIDE SEQUENCE [LARGE SCALE GENOMIC DNA]</scope>
    <source>
        <strain evidence="6 7">HPL-003</strain>
    </source>
</reference>
<evidence type="ECO:0000256" key="4">
    <source>
        <dbReference type="ARBA" id="ARBA00023136"/>
    </source>
</evidence>
<name>G7VWK3_PAETH</name>
<dbReference type="eggNOG" id="COG3339">
    <property type="taxonomic scope" value="Bacteria"/>
</dbReference>
<dbReference type="PIRSF" id="PIRSF031804">
    <property type="entry name" value="UCP031804"/>
    <property type="match status" value="1"/>
</dbReference>
<dbReference type="Pfam" id="PF06803">
    <property type="entry name" value="DUF1232"/>
    <property type="match status" value="1"/>
</dbReference>
<dbReference type="KEGG" id="pta:HPL003_01420"/>
<dbReference type="STRING" id="985665.HPL003_01420"/>
<sequence>MKQEEPMKDFDVTQAKYDPKQEEQVKKGFFKKVKSTAGKVPFVKDAVAMYYCAIDPETPLYAKGVAFGALAYFISPLDAISDVIPMLGFTDDAGVVLAALKVLDMHIKPAHREKANEFFS</sequence>
<keyword evidence="2" id="KW-0812">Transmembrane</keyword>
<evidence type="ECO:0000259" key="5">
    <source>
        <dbReference type="Pfam" id="PF06803"/>
    </source>
</evidence>
<dbReference type="Proteomes" id="UP000005876">
    <property type="component" value="Chromosome"/>
</dbReference>
<accession>G7VWK3</accession>
<dbReference type="RefSeq" id="WP_014277852.1">
    <property type="nucleotide sequence ID" value="NC_016641.1"/>
</dbReference>
<evidence type="ECO:0000313" key="6">
    <source>
        <dbReference type="EMBL" id="AET57068.1"/>
    </source>
</evidence>
<dbReference type="InterPro" id="IPR010652">
    <property type="entry name" value="DUF1232"/>
</dbReference>
<dbReference type="EMBL" id="CP003107">
    <property type="protein sequence ID" value="AET57068.1"/>
    <property type="molecule type" value="Genomic_DNA"/>
</dbReference>
<evidence type="ECO:0000313" key="7">
    <source>
        <dbReference type="Proteomes" id="UP000005876"/>
    </source>
</evidence>
<keyword evidence="3" id="KW-1133">Transmembrane helix</keyword>
<evidence type="ECO:0000256" key="1">
    <source>
        <dbReference type="ARBA" id="ARBA00004127"/>
    </source>
</evidence>
<evidence type="ECO:0000256" key="2">
    <source>
        <dbReference type="ARBA" id="ARBA00022692"/>
    </source>
</evidence>
<organism evidence="6 7">
    <name type="scientific">Paenibacillus terrae (strain HPL-003)</name>
    <dbReference type="NCBI Taxonomy" id="985665"/>
    <lineage>
        <taxon>Bacteria</taxon>
        <taxon>Bacillati</taxon>
        <taxon>Bacillota</taxon>
        <taxon>Bacilli</taxon>
        <taxon>Bacillales</taxon>
        <taxon>Paenibacillaceae</taxon>
        <taxon>Paenibacillus</taxon>
    </lineage>
</organism>
<reference key="2">
    <citation type="submission" date="2011-11" db="EMBL/GenBank/DDBJ databases">
        <authorList>
            <person name="Shin S.H."/>
            <person name="Kim S."/>
            <person name="Kim J.Y."/>
        </authorList>
    </citation>
    <scope>NUCLEOTIDE SEQUENCE</scope>
    <source>
        <strain>HPL-003</strain>
    </source>
</reference>